<evidence type="ECO:0000313" key="1">
    <source>
        <dbReference type="EMBL" id="KZT31847.1"/>
    </source>
</evidence>
<dbReference type="OrthoDB" id="2665372at2759"/>
<evidence type="ECO:0000313" key="2">
    <source>
        <dbReference type="Proteomes" id="UP000076798"/>
    </source>
</evidence>
<dbReference type="AlphaFoldDB" id="A0A165X5I9"/>
<dbReference type="Proteomes" id="UP000076798">
    <property type="component" value="Unassembled WGS sequence"/>
</dbReference>
<dbReference type="Pfam" id="PF18758">
    <property type="entry name" value="KDZ"/>
    <property type="match status" value="1"/>
</dbReference>
<name>A0A165X5I9_9AGAM</name>
<dbReference type="STRING" id="1314776.A0A165X5I9"/>
<gene>
    <name evidence="1" type="ORF">SISSUDRAFT_974542</name>
</gene>
<dbReference type="PANTHER" id="PTHR33096">
    <property type="entry name" value="CXC2 DOMAIN-CONTAINING PROTEIN"/>
    <property type="match status" value="1"/>
</dbReference>
<organism evidence="1 2">
    <name type="scientific">Sistotremastrum suecicum HHB10207 ss-3</name>
    <dbReference type="NCBI Taxonomy" id="1314776"/>
    <lineage>
        <taxon>Eukaryota</taxon>
        <taxon>Fungi</taxon>
        <taxon>Dikarya</taxon>
        <taxon>Basidiomycota</taxon>
        <taxon>Agaricomycotina</taxon>
        <taxon>Agaricomycetes</taxon>
        <taxon>Sistotremastrales</taxon>
        <taxon>Sistotremastraceae</taxon>
        <taxon>Sistotremastrum</taxon>
    </lineage>
</organism>
<keyword evidence="2" id="KW-1185">Reference proteome</keyword>
<feature type="non-terminal residue" evidence="1">
    <location>
        <position position="266"/>
    </location>
</feature>
<feature type="non-terminal residue" evidence="1">
    <location>
        <position position="1"/>
    </location>
</feature>
<evidence type="ECO:0008006" key="3">
    <source>
        <dbReference type="Google" id="ProtNLM"/>
    </source>
</evidence>
<reference evidence="1 2" key="1">
    <citation type="journal article" date="2016" name="Mol. Biol. Evol.">
        <title>Comparative Genomics of Early-Diverging Mushroom-Forming Fungi Provides Insights into the Origins of Lignocellulose Decay Capabilities.</title>
        <authorList>
            <person name="Nagy L.G."/>
            <person name="Riley R."/>
            <person name="Tritt A."/>
            <person name="Adam C."/>
            <person name="Daum C."/>
            <person name="Floudas D."/>
            <person name="Sun H."/>
            <person name="Yadav J.S."/>
            <person name="Pangilinan J."/>
            <person name="Larsson K.H."/>
            <person name="Matsuura K."/>
            <person name="Barry K."/>
            <person name="Labutti K."/>
            <person name="Kuo R."/>
            <person name="Ohm R.A."/>
            <person name="Bhattacharya S.S."/>
            <person name="Shirouzu T."/>
            <person name="Yoshinaga Y."/>
            <person name="Martin F.M."/>
            <person name="Grigoriev I.V."/>
            <person name="Hibbett D.S."/>
        </authorList>
    </citation>
    <scope>NUCLEOTIDE SEQUENCE [LARGE SCALE GENOMIC DNA]</scope>
    <source>
        <strain evidence="1 2">HHB10207 ss-3</strain>
    </source>
</reference>
<sequence length="266" mass="30934">PGDIYLNMTLIRRGYLSSSPIEPKQAISIQTLRLYYELRRKNSSFGIQGFIKTLCALHKRAYEPHFRVQFSEAFDVFLHILRIVEQRINEALGRDEPMWRLKHSCPPCTYKTQNEAPLRFSHMRALDGNDSLKRLDRSIRVHEDQRRFPSDYILYPEDVDPWQPAPRSSSKKQDNLQPADYYENSACTEKWKAAQDDSTKKALKTYEETGIFVSVCRHSFVGMMCDMIRSGELQKYPLSIINSILNAFPDDSQAFAYDIGCRFQAT</sequence>
<accession>A0A165X5I9</accession>
<protein>
    <recommendedName>
        <fullName evidence="3">CxC1-like cysteine cluster associated with KDZ transposases domain-containing protein</fullName>
    </recommendedName>
</protein>
<dbReference type="EMBL" id="KV428443">
    <property type="protein sequence ID" value="KZT31847.1"/>
    <property type="molecule type" value="Genomic_DNA"/>
</dbReference>
<dbReference type="InterPro" id="IPR040521">
    <property type="entry name" value="KDZ"/>
</dbReference>
<dbReference type="PANTHER" id="PTHR33096:SF1">
    <property type="entry name" value="CXC1-LIKE CYSTEINE CLUSTER ASSOCIATED WITH KDZ TRANSPOSASES DOMAIN-CONTAINING PROTEIN"/>
    <property type="match status" value="1"/>
</dbReference>
<proteinExistence type="predicted"/>